<sequence>MMRRRTRVVALAAGLLLLAPVATACSGNPVTSLSSIGAEGTGAGAYTISARIPSAAGLVRNAPVMMSDATIGSVGDIAIKDWSAEITLRLNEGVKIPTGSHAMIGMTSVLGSSHIAIVPPEKKTGQYLSAGGSLSLPNCPKQGNITKPATKPVADINSAQQVDPCMYPTTEQVLSSLSVVLNGGGLSQVGDIVHELSNALGGNDEQIRSLIPRINTLVNDLNGQTDNIISAMEGMDRLTQAINDQTPTVQRALDAGPEILQLLVDQRTNLTTALDNVGDLSATVNDVLRENGDDFKTIVPNMRKLMQQLSMTGPALANSLRILLTFPFLEDKIPTIVKGDYVNSDLVLDLTWSRLNKTMVASVTNPEGVTGKPANGAKRGSDPFKAPLIPGITQPKIKDPANPTPGELTPKSSKTPSTTKKSGGN</sequence>
<dbReference type="GO" id="GO:0005576">
    <property type="term" value="C:extracellular region"/>
    <property type="evidence" value="ECO:0007669"/>
    <property type="project" value="TreeGrafter"/>
</dbReference>
<dbReference type="InterPro" id="IPR003399">
    <property type="entry name" value="Mce/MlaD"/>
</dbReference>
<feature type="domain" description="Mce/MlaD" evidence="3">
    <location>
        <begin position="45"/>
        <end position="120"/>
    </location>
</feature>
<protein>
    <submittedName>
        <fullName evidence="5">Mce family protein</fullName>
    </submittedName>
</protein>
<evidence type="ECO:0000313" key="6">
    <source>
        <dbReference type="Proteomes" id="UP000035009"/>
    </source>
</evidence>
<name>M3UI70_GORML</name>
<keyword evidence="6" id="KW-1185">Reference proteome</keyword>
<evidence type="ECO:0000256" key="2">
    <source>
        <dbReference type="SAM" id="SignalP"/>
    </source>
</evidence>
<organism evidence="5 6">
    <name type="scientific">Gordonia malaquae NBRC 108250</name>
    <dbReference type="NCBI Taxonomy" id="1223542"/>
    <lineage>
        <taxon>Bacteria</taxon>
        <taxon>Bacillati</taxon>
        <taxon>Actinomycetota</taxon>
        <taxon>Actinomycetes</taxon>
        <taxon>Mycobacteriales</taxon>
        <taxon>Gordoniaceae</taxon>
        <taxon>Gordonia</taxon>
    </lineage>
</organism>
<comment type="caution">
    <text evidence="5">The sequence shown here is derived from an EMBL/GenBank/DDBJ whole genome shotgun (WGS) entry which is preliminary data.</text>
</comment>
<dbReference type="STRING" id="410332.SAMN04488550_3823"/>
<dbReference type="AlphaFoldDB" id="M3UI70"/>
<dbReference type="Proteomes" id="UP000035009">
    <property type="component" value="Unassembled WGS sequence"/>
</dbReference>
<reference evidence="5 6" key="1">
    <citation type="submission" date="2013-02" db="EMBL/GenBank/DDBJ databases">
        <title>Whole genome shotgun sequence of Gordonia malaquae NBRC 108250.</title>
        <authorList>
            <person name="Yoshida I."/>
            <person name="Hosoyama A."/>
            <person name="Tsuchikane K."/>
            <person name="Ando Y."/>
            <person name="Baba S."/>
            <person name="Ohji S."/>
            <person name="Hamada M."/>
            <person name="Tamura T."/>
            <person name="Yamazoe A."/>
            <person name="Yamazaki S."/>
            <person name="Fujita N."/>
        </authorList>
    </citation>
    <scope>NUCLEOTIDE SEQUENCE [LARGE SCALE GENOMIC DNA]</scope>
    <source>
        <strain evidence="5 6">NBRC 108250</strain>
    </source>
</reference>
<dbReference type="PANTHER" id="PTHR33371">
    <property type="entry name" value="INTERMEMBRANE PHOSPHOLIPID TRANSPORT SYSTEM BINDING PROTEIN MLAD-RELATED"/>
    <property type="match status" value="1"/>
</dbReference>
<dbReference type="InterPro" id="IPR052336">
    <property type="entry name" value="MlaD_Phospholipid_Transporter"/>
</dbReference>
<feature type="compositionally biased region" description="Low complexity" evidence="1">
    <location>
        <begin position="409"/>
        <end position="425"/>
    </location>
</feature>
<dbReference type="InterPro" id="IPR024516">
    <property type="entry name" value="Mce_C"/>
</dbReference>
<evidence type="ECO:0000256" key="1">
    <source>
        <dbReference type="SAM" id="MobiDB-lite"/>
    </source>
</evidence>
<dbReference type="eggNOG" id="COG1463">
    <property type="taxonomic scope" value="Bacteria"/>
</dbReference>
<gene>
    <name evidence="5" type="primary">mceE</name>
    <name evidence="5" type="ORF">GM1_007_00740</name>
</gene>
<feature type="region of interest" description="Disordered" evidence="1">
    <location>
        <begin position="364"/>
        <end position="425"/>
    </location>
</feature>
<evidence type="ECO:0000313" key="5">
    <source>
        <dbReference type="EMBL" id="GAC79115.1"/>
    </source>
</evidence>
<dbReference type="Pfam" id="PF11887">
    <property type="entry name" value="Mce4_CUP1"/>
    <property type="match status" value="1"/>
</dbReference>
<accession>M3UI70</accession>
<keyword evidence="2" id="KW-0732">Signal</keyword>
<evidence type="ECO:0000259" key="3">
    <source>
        <dbReference type="Pfam" id="PF02470"/>
    </source>
</evidence>
<dbReference type="EMBL" id="BAOP01000007">
    <property type="protein sequence ID" value="GAC79115.1"/>
    <property type="molecule type" value="Genomic_DNA"/>
</dbReference>
<evidence type="ECO:0000259" key="4">
    <source>
        <dbReference type="Pfam" id="PF11887"/>
    </source>
</evidence>
<feature type="chain" id="PRO_5004040483" evidence="2">
    <location>
        <begin position="25"/>
        <end position="425"/>
    </location>
</feature>
<dbReference type="PROSITE" id="PS51257">
    <property type="entry name" value="PROKAR_LIPOPROTEIN"/>
    <property type="match status" value="1"/>
</dbReference>
<feature type="signal peptide" evidence="2">
    <location>
        <begin position="1"/>
        <end position="24"/>
    </location>
</feature>
<dbReference type="RefSeq" id="WP_008377430.1">
    <property type="nucleotide sequence ID" value="NZ_BAOP01000007.1"/>
</dbReference>
<dbReference type="Pfam" id="PF02470">
    <property type="entry name" value="MlaD"/>
    <property type="match status" value="1"/>
</dbReference>
<proteinExistence type="predicted"/>
<dbReference type="PANTHER" id="PTHR33371:SF15">
    <property type="entry name" value="LIPOPROTEIN LPRN"/>
    <property type="match status" value="1"/>
</dbReference>
<feature type="domain" description="Mammalian cell entry C-terminal" evidence="4">
    <location>
        <begin position="173"/>
        <end position="321"/>
    </location>
</feature>